<dbReference type="PROSITE" id="PS50014">
    <property type="entry name" value="BROMODOMAIN_2"/>
    <property type="match status" value="1"/>
</dbReference>
<dbReference type="SUPFAM" id="SSF47370">
    <property type="entry name" value="Bromodomain"/>
    <property type="match status" value="1"/>
</dbReference>
<name>K0RU71_THAOC</name>
<dbReference type="PANTHER" id="PTHR22881">
    <property type="entry name" value="BROMODOMAIN CONTAINING PROTEIN"/>
    <property type="match status" value="1"/>
</dbReference>
<evidence type="ECO:0000256" key="3">
    <source>
        <dbReference type="SAM" id="MobiDB-lite"/>
    </source>
</evidence>
<evidence type="ECO:0000256" key="2">
    <source>
        <dbReference type="PROSITE-ProRule" id="PRU00035"/>
    </source>
</evidence>
<dbReference type="AlphaFoldDB" id="K0RU71"/>
<dbReference type="Pfam" id="PF00439">
    <property type="entry name" value="Bromodomain"/>
    <property type="match status" value="1"/>
</dbReference>
<protein>
    <recommendedName>
        <fullName evidence="4">Bromo domain-containing protein</fullName>
    </recommendedName>
</protein>
<keyword evidence="1 2" id="KW-0103">Bromodomain</keyword>
<comment type="caution">
    <text evidence="5">The sequence shown here is derived from an EMBL/GenBank/DDBJ whole genome shotgun (WGS) entry which is preliminary data.</text>
</comment>
<dbReference type="eggNOG" id="KOG1778">
    <property type="taxonomic scope" value="Eukaryota"/>
</dbReference>
<feature type="domain" description="Bromo" evidence="4">
    <location>
        <begin position="129"/>
        <end position="204"/>
    </location>
</feature>
<dbReference type="Proteomes" id="UP000266841">
    <property type="component" value="Unassembled WGS sequence"/>
</dbReference>
<evidence type="ECO:0000313" key="5">
    <source>
        <dbReference type="EMBL" id="EJK57403.1"/>
    </source>
</evidence>
<evidence type="ECO:0000313" key="6">
    <source>
        <dbReference type="Proteomes" id="UP000266841"/>
    </source>
</evidence>
<accession>K0RU71</accession>
<feature type="compositionally biased region" description="Basic and acidic residues" evidence="3">
    <location>
        <begin position="1"/>
        <end position="12"/>
    </location>
</feature>
<organism evidence="5 6">
    <name type="scientific">Thalassiosira oceanica</name>
    <name type="common">Marine diatom</name>
    <dbReference type="NCBI Taxonomy" id="159749"/>
    <lineage>
        <taxon>Eukaryota</taxon>
        <taxon>Sar</taxon>
        <taxon>Stramenopiles</taxon>
        <taxon>Ochrophyta</taxon>
        <taxon>Bacillariophyta</taxon>
        <taxon>Coscinodiscophyceae</taxon>
        <taxon>Thalassiosirophycidae</taxon>
        <taxon>Thalassiosirales</taxon>
        <taxon>Thalassiosiraceae</taxon>
        <taxon>Thalassiosira</taxon>
    </lineage>
</organism>
<evidence type="ECO:0000256" key="1">
    <source>
        <dbReference type="ARBA" id="ARBA00023117"/>
    </source>
</evidence>
<dbReference type="OrthoDB" id="21449at2759"/>
<feature type="region of interest" description="Disordered" evidence="3">
    <location>
        <begin position="1"/>
        <end position="38"/>
    </location>
</feature>
<proteinExistence type="predicted"/>
<gene>
    <name evidence="5" type="ORF">THAOC_22558</name>
</gene>
<keyword evidence="6" id="KW-1185">Reference proteome</keyword>
<dbReference type="SMART" id="SM00297">
    <property type="entry name" value="BROMO"/>
    <property type="match status" value="1"/>
</dbReference>
<dbReference type="Gene3D" id="1.20.920.10">
    <property type="entry name" value="Bromodomain-like"/>
    <property type="match status" value="1"/>
</dbReference>
<sequence length="231" mass="26237">MNPESANRKIIPDAKSSSLAESGREAKRAKPDPEMERLQKIEEAKAREISLRERVAKEEEENKRQIELEREEQQQRERALETPRDALHVGVLGYACFLLCSNASSALTRNHIQRLYHPIFTALWDMEFEALGGTNPFRMVIDADNCSVMGVPDYCSVIEKPMNLTFVQAKVNNKTYETLSDFLTDINLVVTNAMKYNSDPKNPYHVAAKALGKRCRKLVKPLLQSLKKGNS</sequence>
<dbReference type="PRINTS" id="PR00503">
    <property type="entry name" value="BROMODOMAIN"/>
</dbReference>
<dbReference type="InterPro" id="IPR051831">
    <property type="entry name" value="Bromodomain_contain_prot"/>
</dbReference>
<dbReference type="EMBL" id="AGNL01028342">
    <property type="protein sequence ID" value="EJK57403.1"/>
    <property type="molecule type" value="Genomic_DNA"/>
</dbReference>
<reference evidence="5 6" key="1">
    <citation type="journal article" date="2012" name="Genome Biol.">
        <title>Genome and low-iron response of an oceanic diatom adapted to chronic iron limitation.</title>
        <authorList>
            <person name="Lommer M."/>
            <person name="Specht M."/>
            <person name="Roy A.S."/>
            <person name="Kraemer L."/>
            <person name="Andreson R."/>
            <person name="Gutowska M.A."/>
            <person name="Wolf J."/>
            <person name="Bergner S.V."/>
            <person name="Schilhabel M.B."/>
            <person name="Klostermeier U.C."/>
            <person name="Beiko R.G."/>
            <person name="Rosenstiel P."/>
            <person name="Hippler M."/>
            <person name="Laroche J."/>
        </authorList>
    </citation>
    <scope>NUCLEOTIDE SEQUENCE [LARGE SCALE GENOMIC DNA]</scope>
    <source>
        <strain evidence="5 6">CCMP1005</strain>
    </source>
</reference>
<feature type="compositionally biased region" description="Basic and acidic residues" evidence="3">
    <location>
        <begin position="22"/>
        <end position="38"/>
    </location>
</feature>
<dbReference type="InterPro" id="IPR036427">
    <property type="entry name" value="Bromodomain-like_sf"/>
</dbReference>
<dbReference type="PANTHER" id="PTHR22881:SF27">
    <property type="entry name" value="BROMODOMAIN CONTAINING 7_9"/>
    <property type="match status" value="1"/>
</dbReference>
<evidence type="ECO:0000259" key="4">
    <source>
        <dbReference type="PROSITE" id="PS50014"/>
    </source>
</evidence>
<dbReference type="InterPro" id="IPR001487">
    <property type="entry name" value="Bromodomain"/>
</dbReference>
<feature type="region of interest" description="Disordered" evidence="3">
    <location>
        <begin position="55"/>
        <end position="81"/>
    </location>
</feature>